<feature type="transmembrane region" description="Helical" evidence="1">
    <location>
        <begin position="162"/>
        <end position="183"/>
    </location>
</feature>
<keyword evidence="1" id="KW-1133">Transmembrane helix</keyword>
<dbReference type="AlphaFoldDB" id="A0AAU7VK87"/>
<evidence type="ECO:0000256" key="1">
    <source>
        <dbReference type="SAM" id="Phobius"/>
    </source>
</evidence>
<keyword evidence="1" id="KW-0812">Transmembrane</keyword>
<sequence length="189" mass="22004">MSLGYFSKHNNTLNEEAVNILIDNPQMLLFNNTFFFVWFLYVFRKNFLSAEVLTRYKTGLLSALFKHGIYLSAFYSALTYLILVLISLSLGANIETNLFAHSFKLFSFCIYVYMVYLVIYLRYSKHVIALLTNVIINFTFLISLLTISFVKGDSDFYGFVNNNLYVILIFIAFMLMVYVSATISKREYL</sequence>
<reference evidence="2" key="2">
    <citation type="submission" date="2024-06" db="EMBL/GenBank/DDBJ databases">
        <authorList>
            <person name="Petrova K.O."/>
            <person name="Toshchakov S.V."/>
            <person name="Boltjanskaja Y.V."/>
            <person name="Kevbrin V."/>
        </authorList>
    </citation>
    <scope>NUCLEOTIDE SEQUENCE</scope>
    <source>
        <strain evidence="2">Z-910T</strain>
    </source>
</reference>
<feature type="transmembrane region" description="Helical" evidence="1">
    <location>
        <begin position="128"/>
        <end position="150"/>
    </location>
</feature>
<protein>
    <submittedName>
        <fullName evidence="2">Uncharacterized protein</fullName>
    </submittedName>
</protein>
<feature type="transmembrane region" description="Helical" evidence="1">
    <location>
        <begin position="68"/>
        <end position="92"/>
    </location>
</feature>
<feature type="transmembrane region" description="Helical" evidence="1">
    <location>
        <begin position="98"/>
        <end position="121"/>
    </location>
</feature>
<name>A0AAU7VK87_9FIRM</name>
<evidence type="ECO:0000313" key="2">
    <source>
        <dbReference type="EMBL" id="XBX74375.1"/>
    </source>
</evidence>
<proteinExistence type="predicted"/>
<keyword evidence="1" id="KW-0472">Membrane</keyword>
<feature type="transmembrane region" description="Helical" evidence="1">
    <location>
        <begin position="28"/>
        <end position="47"/>
    </location>
</feature>
<reference evidence="2" key="1">
    <citation type="journal article" date="2013" name="Extremophiles">
        <title>Proteinivorax tanatarense gen. nov., sp. nov., an anaerobic, haloalkaliphilic, proteolytic bacterium isolated from a decaying algal bloom, and proposal of Proteinivoraceae fam. nov.</title>
        <authorList>
            <person name="Kevbrin V."/>
            <person name="Boltyanskaya Y."/>
            <person name="Zhilina T."/>
            <person name="Kolganova T."/>
            <person name="Lavrentjeva E."/>
            <person name="Kuznetsov B."/>
        </authorList>
    </citation>
    <scope>NUCLEOTIDE SEQUENCE</scope>
    <source>
        <strain evidence="2">Z-910T</strain>
    </source>
</reference>
<organism evidence="2">
    <name type="scientific">Proteinivorax tanatarense</name>
    <dbReference type="NCBI Taxonomy" id="1260629"/>
    <lineage>
        <taxon>Bacteria</taxon>
        <taxon>Bacillati</taxon>
        <taxon>Bacillota</taxon>
        <taxon>Clostridia</taxon>
        <taxon>Eubacteriales</taxon>
        <taxon>Proteinivoracaceae</taxon>
        <taxon>Proteinivorax</taxon>
    </lineage>
</organism>
<dbReference type="EMBL" id="CP158367">
    <property type="protein sequence ID" value="XBX74375.1"/>
    <property type="molecule type" value="Genomic_DNA"/>
</dbReference>
<dbReference type="RefSeq" id="WP_350343129.1">
    <property type="nucleotide sequence ID" value="NZ_CP158367.1"/>
</dbReference>
<gene>
    <name evidence="2" type="ORF">PRVXT_002409</name>
</gene>
<accession>A0AAU7VK87</accession>